<keyword evidence="4" id="KW-0472">Membrane</keyword>
<dbReference type="PANTHER" id="PTHR45639:SF34">
    <property type="entry name" value="CHAPERONE PROTEIN DNAK"/>
    <property type="match status" value="1"/>
</dbReference>
<dbReference type="GO" id="GO:0005524">
    <property type="term" value="F:ATP binding"/>
    <property type="evidence" value="ECO:0007669"/>
    <property type="project" value="UniProtKB-KW"/>
</dbReference>
<comment type="caution">
    <text evidence="5">The sequence shown here is derived from an EMBL/GenBank/DDBJ whole genome shotgun (WGS) entry which is preliminary data.</text>
</comment>
<dbReference type="Proteomes" id="UP000612808">
    <property type="component" value="Unassembled WGS sequence"/>
</dbReference>
<gene>
    <name evidence="5" type="ORF">Aru02nite_07010</name>
</gene>
<dbReference type="PRINTS" id="PR00301">
    <property type="entry name" value="HEATSHOCK70"/>
</dbReference>
<evidence type="ECO:0008006" key="7">
    <source>
        <dbReference type="Google" id="ProtNLM"/>
    </source>
</evidence>
<keyword evidence="3" id="KW-0143">Chaperone</keyword>
<evidence type="ECO:0000256" key="3">
    <source>
        <dbReference type="ARBA" id="ARBA00023186"/>
    </source>
</evidence>
<dbReference type="AlphaFoldDB" id="A0A8J3J0R3"/>
<reference evidence="5" key="1">
    <citation type="submission" date="2021-01" db="EMBL/GenBank/DDBJ databases">
        <title>Whole genome shotgun sequence of Actinocatenispora rupis NBRC 107355.</title>
        <authorList>
            <person name="Komaki H."/>
            <person name="Tamura T."/>
        </authorList>
    </citation>
    <scope>NUCLEOTIDE SEQUENCE</scope>
    <source>
        <strain evidence="5">NBRC 107355</strain>
    </source>
</reference>
<accession>A0A8J3J0R3</accession>
<dbReference type="GO" id="GO:0030968">
    <property type="term" value="P:endoplasmic reticulum unfolded protein response"/>
    <property type="evidence" value="ECO:0007669"/>
    <property type="project" value="TreeGrafter"/>
</dbReference>
<protein>
    <recommendedName>
        <fullName evidence="7">Hsp70 protein</fullName>
    </recommendedName>
</protein>
<dbReference type="InterPro" id="IPR013126">
    <property type="entry name" value="Hsp_70_fam"/>
</dbReference>
<evidence type="ECO:0000256" key="2">
    <source>
        <dbReference type="ARBA" id="ARBA00022840"/>
    </source>
</evidence>
<dbReference type="EMBL" id="BOMB01000003">
    <property type="protein sequence ID" value="GID09812.1"/>
    <property type="molecule type" value="Genomic_DNA"/>
</dbReference>
<feature type="transmembrane region" description="Helical" evidence="4">
    <location>
        <begin position="380"/>
        <end position="402"/>
    </location>
</feature>
<organism evidence="5 6">
    <name type="scientific">Actinocatenispora rupis</name>
    <dbReference type="NCBI Taxonomy" id="519421"/>
    <lineage>
        <taxon>Bacteria</taxon>
        <taxon>Bacillati</taxon>
        <taxon>Actinomycetota</taxon>
        <taxon>Actinomycetes</taxon>
        <taxon>Micromonosporales</taxon>
        <taxon>Micromonosporaceae</taxon>
        <taxon>Actinocatenispora</taxon>
    </lineage>
</organism>
<evidence type="ECO:0000256" key="4">
    <source>
        <dbReference type="SAM" id="Phobius"/>
    </source>
</evidence>
<dbReference type="GO" id="GO:0140662">
    <property type="term" value="F:ATP-dependent protein folding chaperone"/>
    <property type="evidence" value="ECO:0007669"/>
    <property type="project" value="InterPro"/>
</dbReference>
<dbReference type="SUPFAM" id="SSF53067">
    <property type="entry name" value="Actin-like ATPase domain"/>
    <property type="match status" value="2"/>
</dbReference>
<dbReference type="PANTHER" id="PTHR45639">
    <property type="entry name" value="HSC70CB, ISOFORM G-RELATED"/>
    <property type="match status" value="1"/>
</dbReference>
<proteinExistence type="predicted"/>
<dbReference type="InterPro" id="IPR043129">
    <property type="entry name" value="ATPase_NBD"/>
</dbReference>
<keyword evidence="6" id="KW-1185">Reference proteome</keyword>
<keyword evidence="4" id="KW-1133">Transmembrane helix</keyword>
<evidence type="ECO:0000256" key="1">
    <source>
        <dbReference type="ARBA" id="ARBA00022741"/>
    </source>
</evidence>
<keyword evidence="4" id="KW-0812">Transmembrane</keyword>
<dbReference type="Pfam" id="PF00012">
    <property type="entry name" value="HSP70"/>
    <property type="match status" value="1"/>
</dbReference>
<dbReference type="Gene3D" id="3.30.420.40">
    <property type="match status" value="2"/>
</dbReference>
<evidence type="ECO:0000313" key="5">
    <source>
        <dbReference type="EMBL" id="GID09812.1"/>
    </source>
</evidence>
<dbReference type="RefSeq" id="WP_203654806.1">
    <property type="nucleotide sequence ID" value="NZ_BAAAZM010000002.1"/>
</dbReference>
<keyword evidence="2" id="KW-0067">ATP-binding</keyword>
<keyword evidence="1" id="KW-0547">Nucleotide-binding</keyword>
<dbReference type="Gene3D" id="3.90.640.10">
    <property type="entry name" value="Actin, Chain A, domain 4"/>
    <property type="match status" value="1"/>
</dbReference>
<evidence type="ECO:0000313" key="6">
    <source>
        <dbReference type="Proteomes" id="UP000612808"/>
    </source>
</evidence>
<name>A0A8J3J0R3_9ACTN</name>
<sequence length="583" mass="59887">MTDRLAIDFGTSTTVAVVGGADRTRTVLFDGAPLLPSAVYAGPGGELYTGRDAVHMARLDPARFEPNPKRRVDDGTVLLGDREYPVVGLVAAVLGRVARETVRAVGALPPAILTCPVGWGATRRGILTDAARRAGLTVLGLVTEPVAAAAYFTGVLGRRLPVGHGLVVFDFGGGTLDVAVLRHAADGDTVVGSGGLDDLGGLDFDAAVVDHLLAPLPDGRRTVPDVAARQALWADARSAKEILTRASTAAVQVPGRPAGTHLTRAEFETLARPLVDRAVAATVRIVHDSRVPAGALAGVLLVGGASQVPMVAGALHTATGVAPTVLEQPELAVAEGALAADAGTAPLSARAEAALDALSAPRSAVPVPEAVPESPSRRRVLLPVAAIAVVAALLALGTTALVQRYARADGGGAPSSGGHPTPSPSFRPVEPSALASAALRDFVHGWDAYGWSGADGCRVVHDEPEYQPDGHVHNPRATEPLSTPVETVHCRAGTDLEVVFARYASRQDARAVFDAYRASGTDVAASGADLPGGAAPTGEAFQLSRWTSTTHALVWTRPDAAAVGYLSTGGNADLAWNWRKFAG</sequence>